<protein>
    <submittedName>
        <fullName evidence="2">Uncharacterized protein</fullName>
    </submittedName>
</protein>
<name>A0A9N8MJS6_9BURK</name>
<organism evidence="2 3">
    <name type="scientific">Paraburkholderia domus</name>
    <dbReference type="NCBI Taxonomy" id="2793075"/>
    <lineage>
        <taxon>Bacteria</taxon>
        <taxon>Pseudomonadati</taxon>
        <taxon>Pseudomonadota</taxon>
        <taxon>Betaproteobacteria</taxon>
        <taxon>Burkholderiales</taxon>
        <taxon>Burkholderiaceae</taxon>
        <taxon>Paraburkholderia</taxon>
    </lineage>
</organism>
<keyword evidence="1" id="KW-0812">Transmembrane</keyword>
<evidence type="ECO:0000313" key="3">
    <source>
        <dbReference type="Proteomes" id="UP000675121"/>
    </source>
</evidence>
<reference evidence="2" key="1">
    <citation type="submission" date="2021-02" db="EMBL/GenBank/DDBJ databases">
        <authorList>
            <person name="Vanwijnsberghe S."/>
        </authorList>
    </citation>
    <scope>NUCLEOTIDE SEQUENCE</scope>
    <source>
        <strain evidence="2">R-70211</strain>
    </source>
</reference>
<dbReference type="RefSeq" id="WP_201138698.1">
    <property type="nucleotide sequence ID" value="NZ_CAJNAS010000001.1"/>
</dbReference>
<keyword evidence="1" id="KW-0472">Membrane</keyword>
<dbReference type="EMBL" id="CAJNAS010000001">
    <property type="protein sequence ID" value="CAE6856040.1"/>
    <property type="molecule type" value="Genomic_DNA"/>
</dbReference>
<dbReference type="Proteomes" id="UP000675121">
    <property type="component" value="Unassembled WGS sequence"/>
</dbReference>
<comment type="caution">
    <text evidence="2">The sequence shown here is derived from an EMBL/GenBank/DDBJ whole genome shotgun (WGS) entry which is preliminary data.</text>
</comment>
<keyword evidence="1" id="KW-1133">Transmembrane helix</keyword>
<dbReference type="AlphaFoldDB" id="A0A9N8MJS6"/>
<proteinExistence type="predicted"/>
<sequence length="407" mass="45285">MGTDMKGSSDGESDIGKLTLSQLLRDLTLKDVGIIAGVTASVLVAALTAAFYVGMNFDPRVETLKEENSRLHSTVASTEVGVDKKPILSLDKFIAGPNEDLSSLSSIYGGRLYVPPLPKEWTPFAANDLTLLALMTGGSESNIKMAMPNTFVFNQENPPKIWTIRDGDKPVVEPWISYIQISLITRDQAQELMRDVSIDGSKFFGPIGEVGVSLENNISDDAEKTIYPKLLKMNDPEFFTKTFFQGAFNPSELKTIFGRTSTAGQQQVMINAIADKVRKQIDRNFEVPNKIIHNGIESFIYVTPESGLLLGRLLFYVFGVYPEGRVDIDQLVISYSGSYAHLSRAVEIIGPDKKLKGYNVVDELLILSTKSDFCLIHVRVPESDARLQAVETRAHEWLLQIRMRERR</sequence>
<accession>A0A9N8MJS6</accession>
<keyword evidence="3" id="KW-1185">Reference proteome</keyword>
<feature type="transmembrane region" description="Helical" evidence="1">
    <location>
        <begin position="32"/>
        <end position="55"/>
    </location>
</feature>
<evidence type="ECO:0000256" key="1">
    <source>
        <dbReference type="SAM" id="Phobius"/>
    </source>
</evidence>
<gene>
    <name evidence="2" type="ORF">R70211_00168</name>
</gene>
<evidence type="ECO:0000313" key="2">
    <source>
        <dbReference type="EMBL" id="CAE6856040.1"/>
    </source>
</evidence>